<dbReference type="RefSeq" id="WP_015666335.1">
    <property type="nucleotide sequence ID" value="NC_020453.1"/>
</dbReference>
<keyword evidence="1" id="KW-0812">Transmembrane</keyword>
<dbReference type="KEGG" id="aol:S58_32170"/>
<evidence type="ECO:0000313" key="3">
    <source>
        <dbReference type="EMBL" id="BAM89215.1"/>
    </source>
</evidence>
<name>M4ZSJ2_9BRAD</name>
<dbReference type="OrthoDB" id="8116725at2"/>
<organism evidence="3 4">
    <name type="scientific">Bradyrhizobium oligotrophicum S58</name>
    <dbReference type="NCBI Taxonomy" id="1245469"/>
    <lineage>
        <taxon>Bacteria</taxon>
        <taxon>Pseudomonadati</taxon>
        <taxon>Pseudomonadota</taxon>
        <taxon>Alphaproteobacteria</taxon>
        <taxon>Hyphomicrobiales</taxon>
        <taxon>Nitrobacteraceae</taxon>
        <taxon>Bradyrhizobium</taxon>
    </lineage>
</organism>
<evidence type="ECO:0000256" key="1">
    <source>
        <dbReference type="SAM" id="Phobius"/>
    </source>
</evidence>
<keyword evidence="1" id="KW-0472">Membrane</keyword>
<dbReference type="PATRIC" id="fig|1245469.3.peg.3289"/>
<protein>
    <recommendedName>
        <fullName evidence="2">YjiS-like domain-containing protein</fullName>
    </recommendedName>
</protein>
<reference evidence="3 4" key="1">
    <citation type="journal article" date="2013" name="Appl. Environ. Microbiol.">
        <title>Genome analysis suggests that the soil oligotrophic bacterium Agromonas oligotrophica (Bradyrhizobium oligotrophicum) is a nitrogen-fixing symbiont of Aeschynomene indica.</title>
        <authorList>
            <person name="Okubo T."/>
            <person name="Fukushima S."/>
            <person name="Itakura M."/>
            <person name="Oshima K."/>
            <person name="Longtonglang A."/>
            <person name="Teaumroong N."/>
            <person name="Mitsui H."/>
            <person name="Hattori M."/>
            <person name="Hattori R."/>
            <person name="Hattori T."/>
            <person name="Minamisawa K."/>
        </authorList>
    </citation>
    <scope>NUCLEOTIDE SEQUENCE [LARGE SCALE GENOMIC DNA]</scope>
    <source>
        <strain evidence="3 4">S58</strain>
    </source>
</reference>
<dbReference type="GeneID" id="301817075"/>
<dbReference type="Proteomes" id="UP000011841">
    <property type="component" value="Chromosome"/>
</dbReference>
<accession>M4ZSJ2</accession>
<dbReference type="InterPro" id="IPR009506">
    <property type="entry name" value="YjiS-like"/>
</dbReference>
<dbReference type="HOGENOM" id="CLU_155741_0_0_5"/>
<dbReference type="AlphaFoldDB" id="M4ZSJ2"/>
<dbReference type="EMBL" id="AP012603">
    <property type="protein sequence ID" value="BAM89215.1"/>
    <property type="molecule type" value="Genomic_DNA"/>
</dbReference>
<evidence type="ECO:0000313" key="4">
    <source>
        <dbReference type="Proteomes" id="UP000011841"/>
    </source>
</evidence>
<gene>
    <name evidence="3" type="ORF">S58_32170</name>
</gene>
<feature type="transmembrane region" description="Helical" evidence="1">
    <location>
        <begin position="62"/>
        <end position="78"/>
    </location>
</feature>
<evidence type="ECO:0000259" key="2">
    <source>
        <dbReference type="Pfam" id="PF06568"/>
    </source>
</evidence>
<proteinExistence type="predicted"/>
<sequence length="135" mass="14380">MPPQTHLTAEIARGAAPLGLDRPIAAATNAACGVPAAPRPAASIAVLRDAVSEKDAAGPPGAAGPGLFSLLAQYWLAFQDGRRLRRMRIHLHDLSEAQLMDIGLPRGDIEHIAAHRALERLKDNTVHLMMSRGVM</sequence>
<dbReference type="eggNOG" id="COG5457">
    <property type="taxonomic scope" value="Bacteria"/>
</dbReference>
<dbReference type="Pfam" id="PF06568">
    <property type="entry name" value="YjiS-like"/>
    <property type="match status" value="1"/>
</dbReference>
<keyword evidence="1" id="KW-1133">Transmembrane helix</keyword>
<keyword evidence="4" id="KW-1185">Reference proteome</keyword>
<feature type="domain" description="YjiS-like" evidence="2">
    <location>
        <begin position="75"/>
        <end position="110"/>
    </location>
</feature>